<evidence type="ECO:0000256" key="1">
    <source>
        <dbReference type="ARBA" id="ARBA00004123"/>
    </source>
</evidence>
<keyword evidence="6" id="KW-0539">Nucleus</keyword>
<dbReference type="STRING" id="7574.A0A1S3IQJ2"/>
<feature type="compositionally biased region" description="Low complexity" evidence="7">
    <location>
        <begin position="235"/>
        <end position="246"/>
    </location>
</feature>
<dbReference type="PANTHER" id="PTHR11988:SF56">
    <property type="entry name" value="TRANSCRIPTION FACTOR CES-2"/>
    <property type="match status" value="1"/>
</dbReference>
<dbReference type="GO" id="GO:0000978">
    <property type="term" value="F:RNA polymerase II cis-regulatory region sequence-specific DNA binding"/>
    <property type="evidence" value="ECO:0007669"/>
    <property type="project" value="TreeGrafter"/>
</dbReference>
<dbReference type="SMART" id="SM00338">
    <property type="entry name" value="BRLZ"/>
    <property type="match status" value="1"/>
</dbReference>
<organism evidence="9 10">
    <name type="scientific">Lingula anatina</name>
    <name type="common">Brachiopod</name>
    <name type="synonym">Lingula unguis</name>
    <dbReference type="NCBI Taxonomy" id="7574"/>
    <lineage>
        <taxon>Eukaryota</taxon>
        <taxon>Metazoa</taxon>
        <taxon>Spiralia</taxon>
        <taxon>Lophotrochozoa</taxon>
        <taxon>Brachiopoda</taxon>
        <taxon>Linguliformea</taxon>
        <taxon>Lingulata</taxon>
        <taxon>Lingulida</taxon>
        <taxon>Linguloidea</taxon>
        <taxon>Lingulidae</taxon>
        <taxon>Lingula</taxon>
    </lineage>
</organism>
<dbReference type="RefSeq" id="XP_013400338.1">
    <property type="nucleotide sequence ID" value="XM_013544884.2"/>
</dbReference>
<feature type="region of interest" description="Disordered" evidence="7">
    <location>
        <begin position="218"/>
        <end position="293"/>
    </location>
</feature>
<dbReference type="CDD" id="cd14695">
    <property type="entry name" value="bZIP_HLF"/>
    <property type="match status" value="1"/>
</dbReference>
<dbReference type="GeneID" id="106166349"/>
<comment type="similarity">
    <text evidence="2">Belongs to the bZIP family. PAR subfamily.</text>
</comment>
<proteinExistence type="inferred from homology"/>
<keyword evidence="3" id="KW-0805">Transcription regulation</keyword>
<feature type="compositionally biased region" description="Basic and acidic residues" evidence="7">
    <location>
        <begin position="266"/>
        <end position="293"/>
    </location>
</feature>
<evidence type="ECO:0000256" key="2">
    <source>
        <dbReference type="ARBA" id="ARBA00009208"/>
    </source>
</evidence>
<dbReference type="InParanoid" id="A0A1S3IQJ2"/>
<keyword evidence="4" id="KW-0238">DNA-binding</keyword>
<comment type="subcellular location">
    <subcellularLocation>
        <location evidence="1">Nucleus</location>
    </subcellularLocation>
</comment>
<evidence type="ECO:0000256" key="6">
    <source>
        <dbReference type="ARBA" id="ARBA00023242"/>
    </source>
</evidence>
<dbReference type="Pfam" id="PF07716">
    <property type="entry name" value="bZIP_2"/>
    <property type="match status" value="1"/>
</dbReference>
<dbReference type="GO" id="GO:0000981">
    <property type="term" value="F:DNA-binding transcription factor activity, RNA polymerase II-specific"/>
    <property type="evidence" value="ECO:0007669"/>
    <property type="project" value="TreeGrafter"/>
</dbReference>
<evidence type="ECO:0000256" key="4">
    <source>
        <dbReference type="ARBA" id="ARBA00023125"/>
    </source>
</evidence>
<evidence type="ECO:0000256" key="7">
    <source>
        <dbReference type="SAM" id="MobiDB-lite"/>
    </source>
</evidence>
<dbReference type="InterPro" id="IPR040223">
    <property type="entry name" value="PAR_bZIP"/>
</dbReference>
<dbReference type="AlphaFoldDB" id="A0A1S3IQJ2"/>
<dbReference type="Proteomes" id="UP000085678">
    <property type="component" value="Unplaced"/>
</dbReference>
<dbReference type="InterPro" id="IPR046347">
    <property type="entry name" value="bZIP_sf"/>
</dbReference>
<dbReference type="InterPro" id="IPR004827">
    <property type="entry name" value="bZIP"/>
</dbReference>
<dbReference type="KEGG" id="lak:106166349"/>
<dbReference type="OrthoDB" id="6022300at2759"/>
<reference evidence="10" key="1">
    <citation type="submission" date="2025-08" db="UniProtKB">
        <authorList>
            <consortium name="RefSeq"/>
        </authorList>
    </citation>
    <scope>IDENTIFICATION</scope>
    <source>
        <tissue evidence="10">Gonads</tissue>
    </source>
</reference>
<evidence type="ECO:0000313" key="10">
    <source>
        <dbReference type="RefSeq" id="XP_013400338.1"/>
    </source>
</evidence>
<evidence type="ECO:0000313" key="9">
    <source>
        <dbReference type="Proteomes" id="UP000085678"/>
    </source>
</evidence>
<evidence type="ECO:0000256" key="3">
    <source>
        <dbReference type="ARBA" id="ARBA00023015"/>
    </source>
</evidence>
<dbReference type="SUPFAM" id="SSF57959">
    <property type="entry name" value="Leucine zipper domain"/>
    <property type="match status" value="1"/>
</dbReference>
<dbReference type="Gene3D" id="1.20.5.170">
    <property type="match status" value="1"/>
</dbReference>
<evidence type="ECO:0000259" key="8">
    <source>
        <dbReference type="PROSITE" id="PS50217"/>
    </source>
</evidence>
<keyword evidence="5" id="KW-0804">Transcription</keyword>
<sequence>MPAITTVSMRGNMDGQEHIHGVPAEIKQEPPSALDQTTIQSDIYNGITNGHADDEADEGPLDFSMKKRHQEEEIEDIACNIKKEPQENGISGEENCASVYSTDSEYHSVLGQPQTALPGTVPVTGYPAFHGFPGRFPVNGFPPNMMLPGSPLCVPDAVIEGSKSSRPFKSYPKDPLSLPLGYYGIPGMNGAPPGLEGITATSEELFRLYRNSVLQRKIDDEDDHESGDKPPPSSPTSSISSTSSSPHLPINATHNNRKKPRTLPEGQKDQAYWERRRKNNEAAKRSRDARRAKEDEIAIRAAFLEQENLKLRVEVASLKNETAKLRCMLYNS</sequence>
<accession>A0A1S3IQJ2</accession>
<feature type="domain" description="BZIP" evidence="8">
    <location>
        <begin position="269"/>
        <end position="326"/>
    </location>
</feature>
<gene>
    <name evidence="10" type="primary">LOC106166349</name>
</gene>
<name>A0A1S3IQJ2_LINAN</name>
<keyword evidence="9" id="KW-1185">Reference proteome</keyword>
<dbReference type="GO" id="GO:0005634">
    <property type="term" value="C:nucleus"/>
    <property type="evidence" value="ECO:0007669"/>
    <property type="project" value="UniProtKB-SubCell"/>
</dbReference>
<evidence type="ECO:0000256" key="5">
    <source>
        <dbReference type="ARBA" id="ARBA00023163"/>
    </source>
</evidence>
<dbReference type="PROSITE" id="PS50217">
    <property type="entry name" value="BZIP"/>
    <property type="match status" value="1"/>
</dbReference>
<dbReference type="PANTHER" id="PTHR11988">
    <property type="entry name" value="THYROTROPH EMBRYONIC FACTOR RELATED"/>
    <property type="match status" value="1"/>
</dbReference>
<protein>
    <submittedName>
        <fullName evidence="10">D site-binding protein</fullName>
    </submittedName>
</protein>
<dbReference type="FunFam" id="1.20.5.170:FF:000007">
    <property type="entry name" value="hepatic leukemia factor isoform X2"/>
    <property type="match status" value="1"/>
</dbReference>